<evidence type="ECO:0000256" key="1">
    <source>
        <dbReference type="SAM" id="MobiDB-lite"/>
    </source>
</evidence>
<dbReference type="EMBL" id="WVTA01000002">
    <property type="protein sequence ID" value="KAK3216239.1"/>
    <property type="molecule type" value="Genomic_DNA"/>
</dbReference>
<reference evidence="2 3" key="1">
    <citation type="submission" date="2021-02" db="EMBL/GenBank/DDBJ databases">
        <title>Genome assembly of Pseudopithomyces chartarum.</title>
        <authorList>
            <person name="Jauregui R."/>
            <person name="Singh J."/>
            <person name="Voisey C."/>
        </authorList>
    </citation>
    <scope>NUCLEOTIDE SEQUENCE [LARGE SCALE GENOMIC DNA]</scope>
    <source>
        <strain evidence="2 3">AGR01</strain>
    </source>
</reference>
<name>A0AAN6M7Z9_9PLEO</name>
<organism evidence="2 3">
    <name type="scientific">Pseudopithomyces chartarum</name>
    <dbReference type="NCBI Taxonomy" id="1892770"/>
    <lineage>
        <taxon>Eukaryota</taxon>
        <taxon>Fungi</taxon>
        <taxon>Dikarya</taxon>
        <taxon>Ascomycota</taxon>
        <taxon>Pezizomycotina</taxon>
        <taxon>Dothideomycetes</taxon>
        <taxon>Pleosporomycetidae</taxon>
        <taxon>Pleosporales</taxon>
        <taxon>Massarineae</taxon>
        <taxon>Didymosphaeriaceae</taxon>
        <taxon>Pseudopithomyces</taxon>
    </lineage>
</organism>
<evidence type="ECO:0000313" key="2">
    <source>
        <dbReference type="EMBL" id="KAK3216239.1"/>
    </source>
</evidence>
<dbReference type="Proteomes" id="UP001280581">
    <property type="component" value="Unassembled WGS sequence"/>
</dbReference>
<keyword evidence="3" id="KW-1185">Reference proteome</keyword>
<accession>A0AAN6M7Z9</accession>
<evidence type="ECO:0000313" key="3">
    <source>
        <dbReference type="Proteomes" id="UP001280581"/>
    </source>
</evidence>
<comment type="caution">
    <text evidence="2">The sequence shown here is derived from an EMBL/GenBank/DDBJ whole genome shotgun (WGS) entry which is preliminary data.</text>
</comment>
<dbReference type="AlphaFoldDB" id="A0AAN6M7Z9"/>
<evidence type="ECO:0008006" key="4">
    <source>
        <dbReference type="Google" id="ProtNLM"/>
    </source>
</evidence>
<sequence length="461" mass="51165">MNTWFTRFAVVREMAPPSTPDSATDISADWVDMGATEDPDDTSNRLHNIAPGGDVIIVLNQSIMCEDFVSWPEPHKDGPSESIRDAPKLDEWLKLVIPETDEGCPATGSIEEEHAGTAQAVGGNEKNDNTTGSTNEMEANINSIAEMSLVAQPTETIPTTAVTIVAPKTLSAAPQGRYQYQVSSADLMAASPVFKTMLSSCGGLDKLRHLDGKIYFVARCVNEKVLCILLKILSHRTGGLPPKVGLSSVAMIAVLASHLECVHAVQFYADRWCGKQEQKFPVAQEVGQIVMMWLCASLVFRREDRFGEAAQVLLRNSKVGSLPSLGLPIEHAINMINYKREETFKEAVGCLFQSRDKYADLEYVCEANKAYSEICASVMEGCIARQIRKMGLFDDRASSEKVTNRSIQDMCVRVADFQVPKWKTYDKRTHKCDFKELKESFLKFHHVKVELKQVVGEESFE</sequence>
<protein>
    <recommendedName>
        <fullName evidence="4">BTB domain-containing protein</fullName>
    </recommendedName>
</protein>
<proteinExistence type="predicted"/>
<gene>
    <name evidence="2" type="ORF">GRF29_8g2703669</name>
</gene>
<feature type="region of interest" description="Disordered" evidence="1">
    <location>
        <begin position="114"/>
        <end position="135"/>
    </location>
</feature>